<dbReference type="AlphaFoldDB" id="A0A1V1NQU5"/>
<dbReference type="EMBL" id="ATBP01003399">
    <property type="protein sequence ID" value="ETR64950.1"/>
    <property type="molecule type" value="Genomic_DNA"/>
</dbReference>
<dbReference type="Proteomes" id="UP000189670">
    <property type="component" value="Unassembled WGS sequence"/>
</dbReference>
<evidence type="ECO:0000313" key="1">
    <source>
        <dbReference type="EMBL" id="ETR64950.1"/>
    </source>
</evidence>
<proteinExistence type="predicted"/>
<reference evidence="2" key="1">
    <citation type="submission" date="2012-11" db="EMBL/GenBank/DDBJ databases">
        <authorList>
            <person name="Lucero-Rivera Y.E."/>
            <person name="Tovar-Ramirez D."/>
        </authorList>
    </citation>
    <scope>NUCLEOTIDE SEQUENCE [LARGE SCALE GENOMIC DNA]</scope>
    <source>
        <strain evidence="2">Araruama</strain>
    </source>
</reference>
<organism evidence="1 2">
    <name type="scientific">Candidatus Magnetoglobus multicellularis str. Araruama</name>
    <dbReference type="NCBI Taxonomy" id="890399"/>
    <lineage>
        <taxon>Bacteria</taxon>
        <taxon>Pseudomonadati</taxon>
        <taxon>Thermodesulfobacteriota</taxon>
        <taxon>Desulfobacteria</taxon>
        <taxon>Desulfobacterales</taxon>
        <taxon>Desulfobacteraceae</taxon>
        <taxon>Candidatus Magnetoglobus</taxon>
    </lineage>
</organism>
<comment type="caution">
    <text evidence="1">The sequence shown here is derived from an EMBL/GenBank/DDBJ whole genome shotgun (WGS) entry which is preliminary data.</text>
</comment>
<accession>A0A1V1NQU5</accession>
<gene>
    <name evidence="1" type="ORF">OMM_15064</name>
</gene>
<evidence type="ECO:0000313" key="2">
    <source>
        <dbReference type="Proteomes" id="UP000189670"/>
    </source>
</evidence>
<name>A0A1V1NQU5_9BACT</name>
<feature type="non-terminal residue" evidence="1">
    <location>
        <position position="71"/>
    </location>
</feature>
<sequence>MRWQCEFNKEVTSNIIIKDKLGVVTNNNDFYYINIQNGDIIKHLTNYSKYILSEYGVIVFTMTNSSFELLD</sequence>
<protein>
    <submittedName>
        <fullName evidence="1">Uncharacterized protein</fullName>
    </submittedName>
</protein>